<accession>A0A426Z7K2</accession>
<protein>
    <submittedName>
        <fullName evidence="1">Uncharacterized protein</fullName>
    </submittedName>
</protein>
<evidence type="ECO:0000313" key="2">
    <source>
        <dbReference type="Proteomes" id="UP000287651"/>
    </source>
</evidence>
<organism evidence="1 2">
    <name type="scientific">Ensete ventricosum</name>
    <name type="common">Abyssinian banana</name>
    <name type="synonym">Musa ensete</name>
    <dbReference type="NCBI Taxonomy" id="4639"/>
    <lineage>
        <taxon>Eukaryota</taxon>
        <taxon>Viridiplantae</taxon>
        <taxon>Streptophyta</taxon>
        <taxon>Embryophyta</taxon>
        <taxon>Tracheophyta</taxon>
        <taxon>Spermatophyta</taxon>
        <taxon>Magnoliopsida</taxon>
        <taxon>Liliopsida</taxon>
        <taxon>Zingiberales</taxon>
        <taxon>Musaceae</taxon>
        <taxon>Ensete</taxon>
    </lineage>
</organism>
<feature type="non-terminal residue" evidence="1">
    <location>
        <position position="1"/>
    </location>
</feature>
<evidence type="ECO:0000313" key="1">
    <source>
        <dbReference type="EMBL" id="RRT59952.1"/>
    </source>
</evidence>
<name>A0A426Z7K2_ENSVE</name>
<proteinExistence type="predicted"/>
<gene>
    <name evidence="1" type="ORF">B296_00009687</name>
</gene>
<comment type="caution">
    <text evidence="1">The sequence shown here is derived from an EMBL/GenBank/DDBJ whole genome shotgun (WGS) entry which is preliminary data.</text>
</comment>
<dbReference type="EMBL" id="AMZH03007993">
    <property type="protein sequence ID" value="RRT59952.1"/>
    <property type="molecule type" value="Genomic_DNA"/>
</dbReference>
<reference evidence="1 2" key="1">
    <citation type="journal article" date="2014" name="Agronomy (Basel)">
        <title>A Draft Genome Sequence for Ensete ventricosum, the Drought-Tolerant Tree Against Hunger.</title>
        <authorList>
            <person name="Harrison J."/>
            <person name="Moore K.A."/>
            <person name="Paszkiewicz K."/>
            <person name="Jones T."/>
            <person name="Grant M."/>
            <person name="Ambacheew D."/>
            <person name="Muzemil S."/>
            <person name="Studholme D.J."/>
        </authorList>
    </citation>
    <scope>NUCLEOTIDE SEQUENCE [LARGE SCALE GENOMIC DNA]</scope>
</reference>
<dbReference type="Proteomes" id="UP000287651">
    <property type="component" value="Unassembled WGS sequence"/>
</dbReference>
<sequence length="54" mass="6063">NSNWAHNPPRQTLRSGLASVGRTGSAHRFLIRWPWRSAPAGEQGLFSYLPIFIS</sequence>
<dbReference type="AlphaFoldDB" id="A0A426Z7K2"/>